<keyword evidence="4" id="KW-1185">Reference proteome</keyword>
<comment type="caution">
    <text evidence="3">The sequence shown here is derived from an EMBL/GenBank/DDBJ whole genome shotgun (WGS) entry which is preliminary data.</text>
</comment>
<sequence>MSLSPNASPFLQDREFVELEVPYNGQPNRPGSASPPQSRSPSLSSHTNFTITCCGRRFGGKSYQVGKKA</sequence>
<gene>
    <name evidence="3" type="primary">Shal_2</name>
    <name evidence="3" type="ORF">E2C01_100975</name>
</gene>
<dbReference type="Proteomes" id="UP000324222">
    <property type="component" value="Unassembled WGS sequence"/>
</dbReference>
<accession>A0A5B7KEP7</accession>
<dbReference type="Pfam" id="PF11879">
    <property type="entry name" value="DUF3399"/>
    <property type="match status" value="1"/>
</dbReference>
<evidence type="ECO:0000313" key="4">
    <source>
        <dbReference type="Proteomes" id="UP000324222"/>
    </source>
</evidence>
<organism evidence="3 4">
    <name type="scientific">Portunus trituberculatus</name>
    <name type="common">Swimming crab</name>
    <name type="synonym">Neptunus trituberculatus</name>
    <dbReference type="NCBI Taxonomy" id="210409"/>
    <lineage>
        <taxon>Eukaryota</taxon>
        <taxon>Metazoa</taxon>
        <taxon>Ecdysozoa</taxon>
        <taxon>Arthropoda</taxon>
        <taxon>Crustacea</taxon>
        <taxon>Multicrustacea</taxon>
        <taxon>Malacostraca</taxon>
        <taxon>Eumalacostraca</taxon>
        <taxon>Eucarida</taxon>
        <taxon>Decapoda</taxon>
        <taxon>Pleocyemata</taxon>
        <taxon>Brachyura</taxon>
        <taxon>Eubrachyura</taxon>
        <taxon>Portunoidea</taxon>
        <taxon>Portunidae</taxon>
        <taxon>Portuninae</taxon>
        <taxon>Portunus</taxon>
    </lineage>
</organism>
<feature type="compositionally biased region" description="Low complexity" evidence="1">
    <location>
        <begin position="30"/>
        <end position="45"/>
    </location>
</feature>
<feature type="region of interest" description="Disordered" evidence="1">
    <location>
        <begin position="20"/>
        <end position="49"/>
    </location>
</feature>
<feature type="domain" description="Potassium channel voltage dependent Kv4 C-terminal" evidence="2">
    <location>
        <begin position="13"/>
        <end position="58"/>
    </location>
</feature>
<evidence type="ECO:0000259" key="2">
    <source>
        <dbReference type="Pfam" id="PF11879"/>
    </source>
</evidence>
<protein>
    <submittedName>
        <fullName evidence="3">Potassium voltage-gated channel protein Shal</fullName>
    </submittedName>
</protein>
<evidence type="ECO:0000256" key="1">
    <source>
        <dbReference type="SAM" id="MobiDB-lite"/>
    </source>
</evidence>
<evidence type="ECO:0000313" key="3">
    <source>
        <dbReference type="EMBL" id="MPD05244.1"/>
    </source>
</evidence>
<dbReference type="EMBL" id="VSRR010145070">
    <property type="protein sequence ID" value="MPD05244.1"/>
    <property type="molecule type" value="Genomic_DNA"/>
</dbReference>
<proteinExistence type="predicted"/>
<name>A0A5B7KEP7_PORTR</name>
<dbReference type="InterPro" id="IPR024587">
    <property type="entry name" value="K_chnl_volt-dep_Kv4_C"/>
</dbReference>
<reference evidence="3 4" key="1">
    <citation type="submission" date="2019-05" db="EMBL/GenBank/DDBJ databases">
        <title>Another draft genome of Portunus trituberculatus and its Hox gene families provides insights of decapod evolution.</title>
        <authorList>
            <person name="Jeong J.-H."/>
            <person name="Song I."/>
            <person name="Kim S."/>
            <person name="Choi T."/>
            <person name="Kim D."/>
            <person name="Ryu S."/>
            <person name="Kim W."/>
        </authorList>
    </citation>
    <scope>NUCLEOTIDE SEQUENCE [LARGE SCALE GENOMIC DNA]</scope>
    <source>
        <tissue evidence="3">Muscle</tissue>
    </source>
</reference>
<dbReference type="AlphaFoldDB" id="A0A5B7KEP7"/>